<reference evidence="2" key="1">
    <citation type="journal article" date="2023" name="Front. Plant Sci.">
        <title>Chromosomal-level genome assembly of Melastoma candidum provides insights into trichome evolution.</title>
        <authorList>
            <person name="Zhong Y."/>
            <person name="Wu W."/>
            <person name="Sun C."/>
            <person name="Zou P."/>
            <person name="Liu Y."/>
            <person name="Dai S."/>
            <person name="Zhou R."/>
        </authorList>
    </citation>
    <scope>NUCLEOTIDE SEQUENCE [LARGE SCALE GENOMIC DNA]</scope>
</reference>
<keyword evidence="2" id="KW-1185">Reference proteome</keyword>
<protein>
    <submittedName>
        <fullName evidence="1">Uncharacterized protein</fullName>
    </submittedName>
</protein>
<gene>
    <name evidence="1" type="ORF">MLD38_017952</name>
</gene>
<name>A0ACB9QSB1_9MYRT</name>
<proteinExistence type="predicted"/>
<organism evidence="1 2">
    <name type="scientific">Melastoma candidum</name>
    <dbReference type="NCBI Taxonomy" id="119954"/>
    <lineage>
        <taxon>Eukaryota</taxon>
        <taxon>Viridiplantae</taxon>
        <taxon>Streptophyta</taxon>
        <taxon>Embryophyta</taxon>
        <taxon>Tracheophyta</taxon>
        <taxon>Spermatophyta</taxon>
        <taxon>Magnoliopsida</taxon>
        <taxon>eudicotyledons</taxon>
        <taxon>Gunneridae</taxon>
        <taxon>Pentapetalae</taxon>
        <taxon>rosids</taxon>
        <taxon>malvids</taxon>
        <taxon>Myrtales</taxon>
        <taxon>Melastomataceae</taxon>
        <taxon>Melastomatoideae</taxon>
        <taxon>Melastomateae</taxon>
        <taxon>Melastoma</taxon>
    </lineage>
</organism>
<dbReference type="EMBL" id="CM042884">
    <property type="protein sequence ID" value="KAI4369519.1"/>
    <property type="molecule type" value="Genomic_DNA"/>
</dbReference>
<accession>A0ACB9QSB1</accession>
<comment type="caution">
    <text evidence="1">The sequence shown here is derived from an EMBL/GenBank/DDBJ whole genome shotgun (WGS) entry which is preliminary data.</text>
</comment>
<dbReference type="Proteomes" id="UP001057402">
    <property type="component" value="Chromosome 5"/>
</dbReference>
<evidence type="ECO:0000313" key="1">
    <source>
        <dbReference type="EMBL" id="KAI4369519.1"/>
    </source>
</evidence>
<sequence length="681" mass="77009">MDSPSSDAASVPPPRDSPDPSPAPQTPERMTDVQTAIVLRSEEYRQLFRLPTEEVLVEDFNCAYQENIPVQGHMYLFAHHICFYSNIFGFETKKIIHFREITSVKRAKTAGIFPNAIEIYAGAKKYFFASFLSRDEAFNLISSGWLNHGSVSSEITDRQALTPLSSFTENGSESDSAINLTNDDDVETSERDVDAPVCMESLSGPDPEDGNLSALGQKTDDNAGSNDSGLQPTAPPSTQKAWSWKVEDVDAGRIPEDLTKVAESKFPITVEEFFNLFFSDDGFNFVESFHKRCGDKDFKCSSWKQHDHFGHTRNVSFQHPIKLYLGARYGSCQVLQKFRVFRNSNLVIQTSQEISDIPFADYFRVEGLWAVRRDGDGSCSLSVYIEVAFVKKTMFKGKIVQSTLEECREAYASWIEMAHDLLKEKNIEKREDVTPDRSITTNESTCTQDAGNIGPSGTLPPPILDSDVPKNSSLTTLDRYDGRPFLQSLVSRETIVLIEDRAMKLWSRLRSQIHLPLFVAVLFTIILLIQQLSIVVLLSRSPSVQVISPAENVNLVDDTSTEAMTWLEKRLYYLKEEVSLVEARFERMQWEYSRIKQQLGELERVHRKKGGLFQGTGSGLLSYKRERDLMSRNIKHSEILLHKPPPPETRGRIDPFLPGLFGQLSEDSFPGSDRRKFCPID</sequence>
<evidence type="ECO:0000313" key="2">
    <source>
        <dbReference type="Proteomes" id="UP001057402"/>
    </source>
</evidence>